<evidence type="ECO:0000256" key="6">
    <source>
        <dbReference type="ARBA" id="ARBA00023145"/>
    </source>
</evidence>
<dbReference type="PANTHER" id="PTHR12411">
    <property type="entry name" value="CYSTEINE PROTEASE FAMILY C1-RELATED"/>
    <property type="match status" value="1"/>
</dbReference>
<dbReference type="AlphaFoldDB" id="A0AA38MP70"/>
<feature type="chain" id="PRO_5041291140" description="Peptidase C1A papain C-terminal domain-containing protein" evidence="8">
    <location>
        <begin position="20"/>
        <end position="310"/>
    </location>
</feature>
<evidence type="ECO:0000256" key="2">
    <source>
        <dbReference type="ARBA" id="ARBA00022670"/>
    </source>
</evidence>
<evidence type="ECO:0000259" key="9">
    <source>
        <dbReference type="SMART" id="SM00645"/>
    </source>
</evidence>
<keyword evidence="7" id="KW-1015">Disulfide bond</keyword>
<keyword evidence="2" id="KW-0645">Protease</keyword>
<dbReference type="GO" id="GO:0006508">
    <property type="term" value="P:proteolysis"/>
    <property type="evidence" value="ECO:0007669"/>
    <property type="project" value="UniProtKB-KW"/>
</dbReference>
<dbReference type="SMART" id="SM00645">
    <property type="entry name" value="Pept_C1"/>
    <property type="match status" value="1"/>
</dbReference>
<dbReference type="FunFam" id="3.90.70.10:FF:000031">
    <property type="entry name" value="Cathepsin B"/>
    <property type="match status" value="1"/>
</dbReference>
<organism evidence="10 11">
    <name type="scientific">Zophobas morio</name>
    <dbReference type="NCBI Taxonomy" id="2755281"/>
    <lineage>
        <taxon>Eukaryota</taxon>
        <taxon>Metazoa</taxon>
        <taxon>Ecdysozoa</taxon>
        <taxon>Arthropoda</taxon>
        <taxon>Hexapoda</taxon>
        <taxon>Insecta</taxon>
        <taxon>Pterygota</taxon>
        <taxon>Neoptera</taxon>
        <taxon>Endopterygota</taxon>
        <taxon>Coleoptera</taxon>
        <taxon>Polyphaga</taxon>
        <taxon>Cucujiformia</taxon>
        <taxon>Tenebrionidae</taxon>
        <taxon>Zophobas</taxon>
    </lineage>
</organism>
<protein>
    <recommendedName>
        <fullName evidence="9">Peptidase C1A papain C-terminal domain-containing protein</fullName>
    </recommendedName>
</protein>
<evidence type="ECO:0000256" key="7">
    <source>
        <dbReference type="ARBA" id="ARBA00023157"/>
    </source>
</evidence>
<name>A0AA38MP70_9CUCU</name>
<comment type="similarity">
    <text evidence="1">Belongs to the peptidase C1 family.</text>
</comment>
<keyword evidence="4" id="KW-0378">Hydrolase</keyword>
<dbReference type="InterPro" id="IPR000668">
    <property type="entry name" value="Peptidase_C1A_C"/>
</dbReference>
<keyword evidence="11" id="KW-1185">Reference proteome</keyword>
<dbReference type="GO" id="GO:0008234">
    <property type="term" value="F:cysteine-type peptidase activity"/>
    <property type="evidence" value="ECO:0007669"/>
    <property type="project" value="UniProtKB-KW"/>
</dbReference>
<dbReference type="Gene3D" id="3.90.70.10">
    <property type="entry name" value="Cysteine proteinases"/>
    <property type="match status" value="1"/>
</dbReference>
<feature type="domain" description="Peptidase C1A papain C-terminal" evidence="9">
    <location>
        <begin position="62"/>
        <end position="307"/>
    </location>
</feature>
<comment type="caution">
    <text evidence="10">The sequence shown here is derived from an EMBL/GenBank/DDBJ whole genome shotgun (WGS) entry which is preliminary data.</text>
</comment>
<keyword evidence="3 8" id="KW-0732">Signal</keyword>
<dbReference type="CDD" id="cd02620">
    <property type="entry name" value="Peptidase_C1A_CathepsinB"/>
    <property type="match status" value="1"/>
</dbReference>
<dbReference type="SUPFAM" id="SSF54001">
    <property type="entry name" value="Cysteine proteinases"/>
    <property type="match status" value="1"/>
</dbReference>
<dbReference type="InterPro" id="IPR013128">
    <property type="entry name" value="Peptidase_C1A"/>
</dbReference>
<feature type="signal peptide" evidence="8">
    <location>
        <begin position="1"/>
        <end position="19"/>
    </location>
</feature>
<dbReference type="EMBL" id="JALNTZ010000002">
    <property type="protein sequence ID" value="KAJ3662919.1"/>
    <property type="molecule type" value="Genomic_DNA"/>
</dbReference>
<dbReference type="Pfam" id="PF00112">
    <property type="entry name" value="Peptidase_C1"/>
    <property type="match status" value="1"/>
</dbReference>
<evidence type="ECO:0000256" key="3">
    <source>
        <dbReference type="ARBA" id="ARBA00022729"/>
    </source>
</evidence>
<evidence type="ECO:0000256" key="4">
    <source>
        <dbReference type="ARBA" id="ARBA00022801"/>
    </source>
</evidence>
<proteinExistence type="inferred from homology"/>
<evidence type="ECO:0000256" key="1">
    <source>
        <dbReference type="ARBA" id="ARBA00008455"/>
    </source>
</evidence>
<keyword evidence="6" id="KW-0865">Zymogen</keyword>
<evidence type="ECO:0000256" key="5">
    <source>
        <dbReference type="ARBA" id="ARBA00022807"/>
    </source>
</evidence>
<evidence type="ECO:0000256" key="8">
    <source>
        <dbReference type="SAM" id="SignalP"/>
    </source>
</evidence>
<accession>A0AA38MP70</accession>
<reference evidence="10" key="1">
    <citation type="journal article" date="2023" name="G3 (Bethesda)">
        <title>Whole genome assemblies of Zophobas morio and Tenebrio molitor.</title>
        <authorList>
            <person name="Kaur S."/>
            <person name="Stinson S.A."/>
            <person name="diCenzo G.C."/>
        </authorList>
    </citation>
    <scope>NUCLEOTIDE SEQUENCE</scope>
    <source>
        <strain evidence="10">QUZm001</strain>
    </source>
</reference>
<evidence type="ECO:0000313" key="11">
    <source>
        <dbReference type="Proteomes" id="UP001168821"/>
    </source>
</evidence>
<gene>
    <name evidence="10" type="ORF">Zmor_007234</name>
</gene>
<sequence length="310" mass="33928">MKFIFIIISILVIVVATFSKESPHFNINTSGPLINHVTNIPLRQEIKRSLPTKIHSVDLKAIPESFDAREAWPQCASVIGDIKDQGGCAAGWAFAAIGTINDRICIHSNATIQMNISALDLLTCCSDCNYGCTGGRPVEGWYYWSSTGVVTGGKYGTNDGCKAYSIEPCDHYVDGSCEFMGYAPDCVKACDEGSSLEYDSDLKTGAPYYVVQTEAQIQTEIMTNGPVAASFDMYQNLLSYKSGVYQQVTGWIVRREAAKLIGWGVEEGVPYWLAANSLNDNWGENGYFKILRGSNFCDIESEPLAGIPKL</sequence>
<keyword evidence="5" id="KW-0788">Thiol protease</keyword>
<dbReference type="InterPro" id="IPR038765">
    <property type="entry name" value="Papain-like_cys_pep_sf"/>
</dbReference>
<dbReference type="Proteomes" id="UP001168821">
    <property type="component" value="Unassembled WGS sequence"/>
</dbReference>
<evidence type="ECO:0000313" key="10">
    <source>
        <dbReference type="EMBL" id="KAJ3662919.1"/>
    </source>
</evidence>